<evidence type="ECO:0000256" key="7">
    <source>
        <dbReference type="ARBA" id="ARBA00023125"/>
    </source>
</evidence>
<keyword evidence="7" id="KW-0238">DNA-binding</keyword>
<evidence type="ECO:0000313" key="13">
    <source>
        <dbReference type="EMBL" id="KAD5803004.1"/>
    </source>
</evidence>
<dbReference type="Pfam" id="PF14299">
    <property type="entry name" value="PP2"/>
    <property type="match status" value="1"/>
</dbReference>
<evidence type="ECO:0000256" key="6">
    <source>
        <dbReference type="ARBA" id="ARBA00023015"/>
    </source>
</evidence>
<feature type="domain" description="BED-type" evidence="12">
    <location>
        <begin position="171"/>
        <end position="230"/>
    </location>
</feature>
<dbReference type="Pfam" id="PF14372">
    <property type="entry name" value="hAT-like_RNase-H"/>
    <property type="match status" value="1"/>
</dbReference>
<dbReference type="PANTHER" id="PTHR46481">
    <property type="entry name" value="ZINC FINGER BED DOMAIN-CONTAINING PROTEIN 4"/>
    <property type="match status" value="1"/>
</dbReference>
<protein>
    <recommendedName>
        <fullName evidence="12">BED-type domain-containing protein</fullName>
    </recommendedName>
</protein>
<dbReference type="EMBL" id="SZYD01000007">
    <property type="protein sequence ID" value="KAD5803004.1"/>
    <property type="molecule type" value="Genomic_DNA"/>
</dbReference>
<evidence type="ECO:0000313" key="14">
    <source>
        <dbReference type="Proteomes" id="UP000326396"/>
    </source>
</evidence>
<dbReference type="InterPro" id="IPR025886">
    <property type="entry name" value="PP2-like"/>
</dbReference>
<organism evidence="13 14">
    <name type="scientific">Mikania micrantha</name>
    <name type="common">bitter vine</name>
    <dbReference type="NCBI Taxonomy" id="192012"/>
    <lineage>
        <taxon>Eukaryota</taxon>
        <taxon>Viridiplantae</taxon>
        <taxon>Streptophyta</taxon>
        <taxon>Embryophyta</taxon>
        <taxon>Tracheophyta</taxon>
        <taxon>Spermatophyta</taxon>
        <taxon>Magnoliopsida</taxon>
        <taxon>eudicotyledons</taxon>
        <taxon>Gunneridae</taxon>
        <taxon>Pentapetalae</taxon>
        <taxon>asterids</taxon>
        <taxon>campanulids</taxon>
        <taxon>Asterales</taxon>
        <taxon>Asteraceae</taxon>
        <taxon>Asteroideae</taxon>
        <taxon>Heliantheae alliance</taxon>
        <taxon>Eupatorieae</taxon>
        <taxon>Mikania</taxon>
    </lineage>
</organism>
<dbReference type="GO" id="GO:0046983">
    <property type="term" value="F:protein dimerization activity"/>
    <property type="evidence" value="ECO:0007669"/>
    <property type="project" value="InterPro"/>
</dbReference>
<proteinExistence type="predicted"/>
<dbReference type="InterPro" id="IPR052035">
    <property type="entry name" value="ZnF_BED_domain_contain"/>
</dbReference>
<comment type="subunit">
    <text evidence="2">Homodimer.</text>
</comment>
<keyword evidence="3" id="KW-0479">Metal-binding</keyword>
<name>A0A5N6P191_9ASTR</name>
<sequence>MLDISNLMIKIKTRTHLLSPNTVYGVHLVFKFCEYYPANVSRNPIHVDLKYKMGSKTLHAYFAKWRDDQWMIIELYRFFNENKEDGVVGHDETAGKPKEIKHVSQDLQLPIESEHILRRSDNYEEGGKDSTNAKNISSDEAGEGQKRKAMPATKHPPKKKAKATSPNKERKGHSFVWDHFEKYTNEEGEQKATCNYCSRSLAGNSSTSDTMALKRHFYSCEKNPEKPKGQTNIFLQKNDDVDGSSVEVKSWKFCDKATRKAIARMVILDELPFTTVEQEGFRNLMQTICPNFKIPSRFTVSRDVGEIYLEEKAKLKSFFASNKARVCLTTDTWTSVQCVNYMCVTAHFIDDNWVLHKRVINFKKIYSNKGEEIAKVLVRCLKEWDIESVLTITTDNSSSNDKTISYLRNRLKNQLSGGKFLHIRCMAHIINLIVQDGLNCKDISIERIRDAIRYIRVSPKRLDLFKKCAKRANIESKALLCLDCPPRWNSTHEMLDRAEKLEKAFEEYDLEDENFRTDLGDSGVPSSIDWFVARRFAKTLEMYKQKTIKASSTTQVVVNQFFSDIMEIDNHIRELKASEELIQKQIGNQMEVKYEKYWRDASEFNMLLYFAAILDPRQKFHVIEFGWGLIVNTEKRKDENEDTDKKIQSILKPISDTFELLYKEYEVLYSTESSKLASSSDQSVDHLSGGGDFFAKFQSSSEFTSYKMKSELQNYLEDQQEAWCPTFDILQWWKTSSSRYPILSKMAKGVLHPKSYLLTVPFKILRCGDAKGRSDSGDYRLNRRWLPSSFSFASRVKRAGKSVAYPDKYCRRL</sequence>
<evidence type="ECO:0000256" key="4">
    <source>
        <dbReference type="ARBA" id="ARBA00022771"/>
    </source>
</evidence>
<evidence type="ECO:0000256" key="2">
    <source>
        <dbReference type="ARBA" id="ARBA00011738"/>
    </source>
</evidence>
<keyword evidence="9" id="KW-0539">Nucleus</keyword>
<keyword evidence="5" id="KW-0862">Zinc</keyword>
<dbReference type="SUPFAM" id="SSF53098">
    <property type="entry name" value="Ribonuclease H-like"/>
    <property type="match status" value="1"/>
</dbReference>
<evidence type="ECO:0000256" key="8">
    <source>
        <dbReference type="ARBA" id="ARBA00023163"/>
    </source>
</evidence>
<gene>
    <name evidence="13" type="ORF">E3N88_14364</name>
</gene>
<evidence type="ECO:0000256" key="11">
    <source>
        <dbReference type="SAM" id="MobiDB-lite"/>
    </source>
</evidence>
<dbReference type="SUPFAM" id="SSF57667">
    <property type="entry name" value="beta-beta-alpha zinc fingers"/>
    <property type="match status" value="1"/>
</dbReference>
<evidence type="ECO:0000256" key="5">
    <source>
        <dbReference type="ARBA" id="ARBA00022833"/>
    </source>
</evidence>
<keyword evidence="4 10" id="KW-0863">Zinc-finger</keyword>
<keyword evidence="14" id="KW-1185">Reference proteome</keyword>
<evidence type="ECO:0000256" key="9">
    <source>
        <dbReference type="ARBA" id="ARBA00023242"/>
    </source>
</evidence>
<dbReference type="InterPro" id="IPR025525">
    <property type="entry name" value="hAT-like_transposase_RNase-H"/>
</dbReference>
<comment type="subcellular location">
    <subcellularLocation>
        <location evidence="1">Nucleus</location>
    </subcellularLocation>
</comment>
<evidence type="ECO:0000256" key="3">
    <source>
        <dbReference type="ARBA" id="ARBA00022723"/>
    </source>
</evidence>
<dbReference type="PANTHER" id="PTHR46481:SF7">
    <property type="entry name" value="ZINC FINGER BED DOMAIN-CONTAINING PROTEIN RICESLEEPER 2-LIKE"/>
    <property type="match status" value="1"/>
</dbReference>
<feature type="compositionally biased region" description="Basic and acidic residues" evidence="11">
    <location>
        <begin position="116"/>
        <end position="128"/>
    </location>
</feature>
<dbReference type="InterPro" id="IPR008906">
    <property type="entry name" value="HATC_C_dom"/>
</dbReference>
<dbReference type="AlphaFoldDB" id="A0A5N6P191"/>
<keyword evidence="8" id="KW-0804">Transcription</keyword>
<dbReference type="Pfam" id="PF05699">
    <property type="entry name" value="Dimer_Tnp_hAT"/>
    <property type="match status" value="1"/>
</dbReference>
<comment type="caution">
    <text evidence="13">The sequence shown here is derived from an EMBL/GenBank/DDBJ whole genome shotgun (WGS) entry which is preliminary data.</text>
</comment>
<evidence type="ECO:0000259" key="12">
    <source>
        <dbReference type="PROSITE" id="PS50808"/>
    </source>
</evidence>
<dbReference type="SMART" id="SM00614">
    <property type="entry name" value="ZnF_BED"/>
    <property type="match status" value="1"/>
</dbReference>
<evidence type="ECO:0000256" key="1">
    <source>
        <dbReference type="ARBA" id="ARBA00004123"/>
    </source>
</evidence>
<dbReference type="InterPro" id="IPR012337">
    <property type="entry name" value="RNaseH-like_sf"/>
</dbReference>
<dbReference type="SUPFAM" id="SSF140996">
    <property type="entry name" value="Hermes dimerisation domain"/>
    <property type="match status" value="1"/>
</dbReference>
<dbReference type="InterPro" id="IPR003656">
    <property type="entry name" value="Znf_BED"/>
</dbReference>
<dbReference type="GO" id="GO:0008270">
    <property type="term" value="F:zinc ion binding"/>
    <property type="evidence" value="ECO:0007669"/>
    <property type="project" value="UniProtKB-KW"/>
</dbReference>
<keyword evidence="6" id="KW-0805">Transcription regulation</keyword>
<accession>A0A5N6P191</accession>
<feature type="compositionally biased region" description="Polar residues" evidence="11">
    <location>
        <begin position="129"/>
        <end position="138"/>
    </location>
</feature>
<dbReference type="Pfam" id="PF02892">
    <property type="entry name" value="zf-BED"/>
    <property type="match status" value="1"/>
</dbReference>
<feature type="region of interest" description="Disordered" evidence="11">
    <location>
        <begin position="116"/>
        <end position="174"/>
    </location>
</feature>
<dbReference type="Proteomes" id="UP000326396">
    <property type="component" value="Linkage Group LG15"/>
</dbReference>
<dbReference type="OrthoDB" id="1718237at2759"/>
<reference evidence="13 14" key="1">
    <citation type="submission" date="2019-05" db="EMBL/GenBank/DDBJ databases">
        <title>Mikania micrantha, genome provides insights into the molecular mechanism of rapid growth.</title>
        <authorList>
            <person name="Liu B."/>
        </authorList>
    </citation>
    <scope>NUCLEOTIDE SEQUENCE [LARGE SCALE GENOMIC DNA]</scope>
    <source>
        <strain evidence="13">NLD-2019</strain>
        <tissue evidence="13">Leaf</tissue>
    </source>
</reference>
<evidence type="ECO:0000256" key="10">
    <source>
        <dbReference type="PROSITE-ProRule" id="PRU00027"/>
    </source>
</evidence>
<dbReference type="PROSITE" id="PS50808">
    <property type="entry name" value="ZF_BED"/>
    <property type="match status" value="1"/>
</dbReference>
<dbReference type="GO" id="GO:0005634">
    <property type="term" value="C:nucleus"/>
    <property type="evidence" value="ECO:0007669"/>
    <property type="project" value="UniProtKB-SubCell"/>
</dbReference>
<dbReference type="InterPro" id="IPR036236">
    <property type="entry name" value="Znf_C2H2_sf"/>
</dbReference>
<dbReference type="GO" id="GO:0003677">
    <property type="term" value="F:DNA binding"/>
    <property type="evidence" value="ECO:0007669"/>
    <property type="project" value="UniProtKB-KW"/>
</dbReference>